<dbReference type="InterPro" id="IPR034984">
    <property type="entry name" value="Imelysin-like_IPPA"/>
</dbReference>
<dbReference type="InterPro" id="IPR018976">
    <property type="entry name" value="Imelysin-like"/>
</dbReference>
<accession>A0A1G7AI00</accession>
<dbReference type="Gene3D" id="1.20.1420.20">
    <property type="entry name" value="M75 peptidase, HXXE motif"/>
    <property type="match status" value="1"/>
</dbReference>
<dbReference type="OrthoDB" id="5729110at2"/>
<feature type="compositionally biased region" description="Basic and acidic residues" evidence="3">
    <location>
        <begin position="223"/>
        <end position="232"/>
    </location>
</feature>
<dbReference type="InterPro" id="IPR038352">
    <property type="entry name" value="Imelysin_sf"/>
</dbReference>
<evidence type="ECO:0000313" key="6">
    <source>
        <dbReference type="EMBL" id="SDE13506.1"/>
    </source>
</evidence>
<gene>
    <name evidence="6" type="ORF">SAMN05421538_104120</name>
</gene>
<protein>
    <recommendedName>
        <fullName evidence="5">Imelysin-like domain-containing protein</fullName>
    </recommendedName>
</protein>
<dbReference type="RefSeq" id="WP_090522808.1">
    <property type="nucleotide sequence ID" value="NZ_FNAH01000004.1"/>
</dbReference>
<evidence type="ECO:0000259" key="5">
    <source>
        <dbReference type="Pfam" id="PF09375"/>
    </source>
</evidence>
<feature type="chain" id="PRO_5011683597" description="Imelysin-like domain-containing protein" evidence="4">
    <location>
        <begin position="20"/>
        <end position="326"/>
    </location>
</feature>
<feature type="region of interest" description="Disordered" evidence="3">
    <location>
        <begin position="212"/>
        <end position="235"/>
    </location>
</feature>
<proteinExistence type="predicted"/>
<keyword evidence="2 4" id="KW-0732">Signal</keyword>
<dbReference type="EMBL" id="FNAH01000004">
    <property type="protein sequence ID" value="SDE13506.1"/>
    <property type="molecule type" value="Genomic_DNA"/>
</dbReference>
<evidence type="ECO:0000256" key="3">
    <source>
        <dbReference type="SAM" id="MobiDB-lite"/>
    </source>
</evidence>
<evidence type="ECO:0000313" key="7">
    <source>
        <dbReference type="Proteomes" id="UP000199344"/>
    </source>
</evidence>
<keyword evidence="7" id="KW-1185">Reference proteome</keyword>
<reference evidence="6 7" key="1">
    <citation type="submission" date="2016-10" db="EMBL/GenBank/DDBJ databases">
        <authorList>
            <person name="de Groot N.N."/>
        </authorList>
    </citation>
    <scope>NUCLEOTIDE SEQUENCE [LARGE SCALE GENOMIC DNA]</scope>
    <source>
        <strain evidence="6 7">DSM 22220</strain>
    </source>
</reference>
<evidence type="ECO:0000256" key="1">
    <source>
        <dbReference type="ARBA" id="ARBA00004196"/>
    </source>
</evidence>
<evidence type="ECO:0000256" key="4">
    <source>
        <dbReference type="SAM" id="SignalP"/>
    </source>
</evidence>
<evidence type="ECO:0000256" key="2">
    <source>
        <dbReference type="ARBA" id="ARBA00022729"/>
    </source>
</evidence>
<dbReference type="Pfam" id="PF09375">
    <property type="entry name" value="Peptidase_M75"/>
    <property type="match status" value="1"/>
</dbReference>
<dbReference type="Proteomes" id="UP000199344">
    <property type="component" value="Unassembled WGS sequence"/>
</dbReference>
<comment type="subcellular location">
    <subcellularLocation>
        <location evidence="1">Cell envelope</location>
    </subcellularLocation>
</comment>
<feature type="domain" description="Imelysin-like" evidence="5">
    <location>
        <begin position="31"/>
        <end position="303"/>
    </location>
</feature>
<name>A0A1G7AI00_9RHOB</name>
<organism evidence="6 7">
    <name type="scientific">Paracoccus isoporae</name>
    <dbReference type="NCBI Taxonomy" id="591205"/>
    <lineage>
        <taxon>Bacteria</taxon>
        <taxon>Pseudomonadati</taxon>
        <taxon>Pseudomonadota</taxon>
        <taxon>Alphaproteobacteria</taxon>
        <taxon>Rhodobacterales</taxon>
        <taxon>Paracoccaceae</taxon>
        <taxon>Paracoccus</taxon>
    </lineage>
</organism>
<dbReference type="CDD" id="cd14659">
    <property type="entry name" value="Imelysin-like_IPPA"/>
    <property type="match status" value="1"/>
</dbReference>
<dbReference type="AlphaFoldDB" id="A0A1G7AI00"/>
<dbReference type="GO" id="GO:0030313">
    <property type="term" value="C:cell envelope"/>
    <property type="evidence" value="ECO:0007669"/>
    <property type="project" value="UniProtKB-SubCell"/>
</dbReference>
<feature type="signal peptide" evidence="4">
    <location>
        <begin position="1"/>
        <end position="19"/>
    </location>
</feature>
<dbReference type="STRING" id="591205.SAMN05421538_104120"/>
<sequence length="326" mass="35224">MRLTGPFVLLCCLGTAAMADMDEVTQDVIGPSYQRFAMQSAALAAAAEQDCDAEALRAPYQTAWDAWARIGFFRLGPVEEDGRALAISFWPDPKSSGRRTQQAIARDNPPLLDDAEAFAGVSVAARGFSGLERLLYPPGLDGAPDVLCRMRRATAADLARMSAEIAAAWPEFAETLRRAGQEGNDRYLTADEAQQAIFTQIITGLDYAADTRMGRPMGTPEQPRPERAESRASGRSLRNLALSLQGIRDMALALYPDASRSAAAFDAALSRAESLDDPVFDGAAEPEGRRQLIALQRAIRQTRNIVEEEIGQALGLTLGFNSLDGD</sequence>